<evidence type="ECO:0000313" key="2">
    <source>
        <dbReference type="Proteomes" id="UP001515683"/>
    </source>
</evidence>
<name>A0ABX0REJ6_9GAMM</name>
<accession>A0ABX0REJ6</accession>
<comment type="caution">
    <text evidence="1">The sequence shown here is derived from an EMBL/GenBank/DDBJ whole genome shotgun (WGS) entry which is preliminary data.</text>
</comment>
<sequence>MENILYPDCALEHVFRPDGTLFASCYSPSQQTNKEYLPLENIILRHNTSDAANQLLIFPLATTDLIRLPEWLAAQPEINLANIRFAINYDQLNTHADWLQSVSDRLSFWLYDFAPPGSHWSKVESVPLSGVVFSEAFFRENYTLFTFPFLLERLRQEGKEVLVRAAELPLLPDDWPGLHLTGWQPQTGTEDLLHS</sequence>
<keyword evidence="2" id="KW-1185">Reference proteome</keyword>
<evidence type="ECO:0000313" key="1">
    <source>
        <dbReference type="EMBL" id="NIF22721.1"/>
    </source>
</evidence>
<dbReference type="RefSeq" id="WP_167015520.1">
    <property type="nucleotide sequence ID" value="NZ_VWXF01000005.1"/>
</dbReference>
<protein>
    <submittedName>
        <fullName evidence="1">Uncharacterized protein</fullName>
    </submittedName>
</protein>
<reference evidence="1 2" key="1">
    <citation type="journal article" date="2019" name="bioRxiv">
        <title>Bacteria contribute to plant secondary compound degradation in a generalist herbivore system.</title>
        <authorList>
            <person name="Francoeur C.B."/>
            <person name="Khadempour L."/>
            <person name="Moreira-Soto R.D."/>
            <person name="Gotting K."/>
            <person name="Book A.J."/>
            <person name="Pinto-Tomas A.A."/>
            <person name="Keefover-Ring K."/>
            <person name="Currie C.R."/>
        </authorList>
    </citation>
    <scope>NUCLEOTIDE SEQUENCE [LARGE SCALE GENOMIC DNA]</scope>
    <source>
        <strain evidence="1">Acro-835</strain>
    </source>
</reference>
<gene>
    <name evidence="1" type="ORF">F3J40_14075</name>
</gene>
<dbReference type="Proteomes" id="UP001515683">
    <property type="component" value="Unassembled WGS sequence"/>
</dbReference>
<dbReference type="EMBL" id="VWXF01000005">
    <property type="protein sequence ID" value="NIF22721.1"/>
    <property type="molecule type" value="Genomic_DNA"/>
</dbReference>
<proteinExistence type="predicted"/>
<organism evidence="1 2">
    <name type="scientific">Candidatus Pantoea multigeneris</name>
    <dbReference type="NCBI Taxonomy" id="2608357"/>
    <lineage>
        <taxon>Bacteria</taxon>
        <taxon>Pseudomonadati</taxon>
        <taxon>Pseudomonadota</taxon>
        <taxon>Gammaproteobacteria</taxon>
        <taxon>Enterobacterales</taxon>
        <taxon>Erwiniaceae</taxon>
        <taxon>Pantoea</taxon>
    </lineage>
</organism>